<feature type="domain" description="Histidine kinase" evidence="2">
    <location>
        <begin position="121"/>
        <end position="340"/>
    </location>
</feature>
<dbReference type="Gene3D" id="3.30.565.10">
    <property type="entry name" value="Histidine kinase-like ATPase, C-terminal domain"/>
    <property type="match status" value="1"/>
</dbReference>
<evidence type="ECO:0000313" key="5">
    <source>
        <dbReference type="EMBL" id="KKK50574.1"/>
    </source>
</evidence>
<dbReference type="InterPro" id="IPR035965">
    <property type="entry name" value="PAS-like_dom_sf"/>
</dbReference>
<reference evidence="5" key="1">
    <citation type="journal article" date="2015" name="Nature">
        <title>Complex archaea that bridge the gap between prokaryotes and eukaryotes.</title>
        <authorList>
            <person name="Spang A."/>
            <person name="Saw J.H."/>
            <person name="Jorgensen S.L."/>
            <person name="Zaremba-Niedzwiedzka K."/>
            <person name="Martijn J."/>
            <person name="Lind A.E."/>
            <person name="van Eijk R."/>
            <person name="Schleper C."/>
            <person name="Guy L."/>
            <person name="Ettema T.J."/>
        </authorList>
    </citation>
    <scope>NUCLEOTIDE SEQUENCE</scope>
</reference>
<dbReference type="SMART" id="SM00387">
    <property type="entry name" value="HATPase_c"/>
    <property type="match status" value="1"/>
</dbReference>
<gene>
    <name evidence="5" type="ORF">LCGC14_3123660</name>
</gene>
<dbReference type="InterPro" id="IPR004358">
    <property type="entry name" value="Sig_transdc_His_kin-like_C"/>
</dbReference>
<evidence type="ECO:0000259" key="3">
    <source>
        <dbReference type="PROSITE" id="PS50112"/>
    </source>
</evidence>
<dbReference type="SUPFAM" id="SSF55874">
    <property type="entry name" value="ATPase domain of HSP90 chaperone/DNA topoisomerase II/histidine kinase"/>
    <property type="match status" value="1"/>
</dbReference>
<dbReference type="PROSITE" id="PS50113">
    <property type="entry name" value="PAC"/>
    <property type="match status" value="1"/>
</dbReference>
<dbReference type="GO" id="GO:0000155">
    <property type="term" value="F:phosphorelay sensor kinase activity"/>
    <property type="evidence" value="ECO:0007669"/>
    <property type="project" value="InterPro"/>
</dbReference>
<proteinExistence type="predicted"/>
<dbReference type="PROSITE" id="PS50112">
    <property type="entry name" value="PAS"/>
    <property type="match status" value="1"/>
</dbReference>
<feature type="non-terminal residue" evidence="5">
    <location>
        <position position="1"/>
    </location>
</feature>
<dbReference type="Gene3D" id="3.30.450.20">
    <property type="entry name" value="PAS domain"/>
    <property type="match status" value="1"/>
</dbReference>
<dbReference type="PANTHER" id="PTHR43065:SF42">
    <property type="entry name" value="TWO-COMPONENT SENSOR PPRA"/>
    <property type="match status" value="1"/>
</dbReference>
<dbReference type="SUPFAM" id="SSF47384">
    <property type="entry name" value="Homodimeric domain of signal transducing histidine kinase"/>
    <property type="match status" value="1"/>
</dbReference>
<dbReference type="PROSITE" id="PS50109">
    <property type="entry name" value="HIS_KIN"/>
    <property type="match status" value="1"/>
</dbReference>
<dbReference type="InterPro" id="IPR036097">
    <property type="entry name" value="HisK_dim/P_sf"/>
</dbReference>
<dbReference type="PANTHER" id="PTHR43065">
    <property type="entry name" value="SENSOR HISTIDINE KINASE"/>
    <property type="match status" value="1"/>
</dbReference>
<dbReference type="AlphaFoldDB" id="A0A0F8Y8Z9"/>
<evidence type="ECO:0000259" key="2">
    <source>
        <dbReference type="PROSITE" id="PS50109"/>
    </source>
</evidence>
<dbReference type="InterPro" id="IPR000700">
    <property type="entry name" value="PAS-assoc_C"/>
</dbReference>
<organism evidence="5">
    <name type="scientific">marine sediment metagenome</name>
    <dbReference type="NCBI Taxonomy" id="412755"/>
    <lineage>
        <taxon>unclassified sequences</taxon>
        <taxon>metagenomes</taxon>
        <taxon>ecological metagenomes</taxon>
    </lineage>
</organism>
<dbReference type="InterPro" id="IPR003661">
    <property type="entry name" value="HisK_dim/P_dom"/>
</dbReference>
<name>A0A0F8Y8Z9_9ZZZZ</name>
<keyword evidence="1" id="KW-0597">Phosphoprotein</keyword>
<feature type="domain" description="PAS" evidence="3">
    <location>
        <begin position="1"/>
        <end position="46"/>
    </location>
</feature>
<protein>
    <recommendedName>
        <fullName evidence="6">Histidine kinase</fullName>
    </recommendedName>
</protein>
<dbReference type="InterPro" id="IPR013655">
    <property type="entry name" value="PAS_fold_3"/>
</dbReference>
<feature type="non-terminal residue" evidence="5">
    <location>
        <position position="340"/>
    </location>
</feature>
<evidence type="ECO:0000256" key="1">
    <source>
        <dbReference type="ARBA" id="ARBA00022553"/>
    </source>
</evidence>
<sequence length="340" mass="37693">FFSNPAVKNISGYCSEEAAGRNIKEFIHPDDRTGFTEYIQNMVHGDGSTYSAEIDREHRCRFIKKNGEIKWLDVKCRPMRNLEGKITAVSGVARDITQEVEIKRQLVRAQRMEAIGTLAGGIAHDFNNILTPIIGYTEMNIEDAGEDSPLRTALTETFSAANRAKELVRHILTFSRESEHERKPLKVQLIVREVLKLLRASLPVTVVIKESIECKDGAVMADPTEIHQIIMNLCTNSYHAMGDKGGVLEVRVSEVYLDSEAFVQVQHLKPGSYLRLAVSDTGCGMEQVVIERIFEPYFTTKGRGEGTGLGLSTVHGIVSSLGGGMSVYSEPGKGTTFHVY</sequence>
<comment type="caution">
    <text evidence="5">The sequence shown here is derived from an EMBL/GenBank/DDBJ whole genome shotgun (WGS) entry which is preliminary data.</text>
</comment>
<feature type="domain" description="PAC" evidence="4">
    <location>
        <begin position="56"/>
        <end position="108"/>
    </location>
</feature>
<dbReference type="InterPro" id="IPR000014">
    <property type="entry name" value="PAS"/>
</dbReference>
<dbReference type="PRINTS" id="PR00344">
    <property type="entry name" value="BCTRLSENSOR"/>
</dbReference>
<dbReference type="InterPro" id="IPR036890">
    <property type="entry name" value="HATPase_C_sf"/>
</dbReference>
<dbReference type="SMART" id="SM00086">
    <property type="entry name" value="PAC"/>
    <property type="match status" value="1"/>
</dbReference>
<accession>A0A0F8Y8Z9</accession>
<dbReference type="SUPFAM" id="SSF55785">
    <property type="entry name" value="PYP-like sensor domain (PAS domain)"/>
    <property type="match status" value="1"/>
</dbReference>
<dbReference type="CDD" id="cd00082">
    <property type="entry name" value="HisKA"/>
    <property type="match status" value="1"/>
</dbReference>
<dbReference type="Pfam" id="PF08447">
    <property type="entry name" value="PAS_3"/>
    <property type="match status" value="1"/>
</dbReference>
<dbReference type="Pfam" id="PF00512">
    <property type="entry name" value="HisKA"/>
    <property type="match status" value="1"/>
</dbReference>
<dbReference type="InterPro" id="IPR005467">
    <property type="entry name" value="His_kinase_dom"/>
</dbReference>
<dbReference type="Pfam" id="PF02518">
    <property type="entry name" value="HATPase_c"/>
    <property type="match status" value="1"/>
</dbReference>
<dbReference type="NCBIfam" id="TIGR00229">
    <property type="entry name" value="sensory_box"/>
    <property type="match status" value="1"/>
</dbReference>
<evidence type="ECO:0008006" key="6">
    <source>
        <dbReference type="Google" id="ProtNLM"/>
    </source>
</evidence>
<dbReference type="Gene3D" id="1.10.287.130">
    <property type="match status" value="1"/>
</dbReference>
<dbReference type="InterPro" id="IPR003594">
    <property type="entry name" value="HATPase_dom"/>
</dbReference>
<evidence type="ECO:0000259" key="4">
    <source>
        <dbReference type="PROSITE" id="PS50113"/>
    </source>
</evidence>
<dbReference type="EMBL" id="LAZR01067951">
    <property type="protein sequence ID" value="KKK50574.1"/>
    <property type="molecule type" value="Genomic_DNA"/>
</dbReference>
<dbReference type="InterPro" id="IPR001610">
    <property type="entry name" value="PAC"/>
</dbReference>
<dbReference type="SMART" id="SM00388">
    <property type="entry name" value="HisKA"/>
    <property type="match status" value="1"/>
</dbReference>
<dbReference type="CDD" id="cd00130">
    <property type="entry name" value="PAS"/>
    <property type="match status" value="1"/>
</dbReference>